<comment type="subcellular location">
    <subcellularLocation>
        <location evidence="1">Membrane</location>
        <topology evidence="1">Multi-pass membrane protein</topology>
    </subcellularLocation>
</comment>
<dbReference type="EMBL" id="JAQQWI010000010">
    <property type="protein sequence ID" value="KAK8018894.1"/>
    <property type="molecule type" value="Genomic_DNA"/>
</dbReference>
<dbReference type="PANTHER" id="PTHR48022:SF8">
    <property type="entry name" value="MAJOR FACILITATOR SUPERFAMILY (MFS) PROFILE DOMAIN-CONTAINING PROTEIN-RELATED"/>
    <property type="match status" value="1"/>
</dbReference>
<accession>A0ABR1RVA5</accession>
<evidence type="ECO:0000256" key="5">
    <source>
        <dbReference type="ARBA" id="ARBA00023136"/>
    </source>
</evidence>
<dbReference type="InterPro" id="IPR020846">
    <property type="entry name" value="MFS_dom"/>
</dbReference>
<dbReference type="Proteomes" id="UP001396898">
    <property type="component" value="Unassembled WGS sequence"/>
</dbReference>
<feature type="domain" description="Major facilitator superfamily (MFS) profile" evidence="7">
    <location>
        <begin position="1"/>
        <end position="119"/>
    </location>
</feature>
<dbReference type="PROSITE" id="PS00216">
    <property type="entry name" value="SUGAR_TRANSPORT_1"/>
    <property type="match status" value="1"/>
</dbReference>
<evidence type="ECO:0000256" key="6">
    <source>
        <dbReference type="SAM" id="Phobius"/>
    </source>
</evidence>
<dbReference type="Pfam" id="PF00083">
    <property type="entry name" value="Sugar_tr"/>
    <property type="match status" value="1"/>
</dbReference>
<evidence type="ECO:0000256" key="2">
    <source>
        <dbReference type="ARBA" id="ARBA00010992"/>
    </source>
</evidence>
<keyword evidence="5 6" id="KW-0472">Membrane</keyword>
<dbReference type="PANTHER" id="PTHR48022">
    <property type="entry name" value="PLASTIDIC GLUCOSE TRANSPORTER 4"/>
    <property type="match status" value="1"/>
</dbReference>
<dbReference type="SUPFAM" id="SSF103473">
    <property type="entry name" value="MFS general substrate transporter"/>
    <property type="match status" value="1"/>
</dbReference>
<evidence type="ECO:0000256" key="4">
    <source>
        <dbReference type="ARBA" id="ARBA00022989"/>
    </source>
</evidence>
<keyword evidence="9" id="KW-1185">Reference proteome</keyword>
<comment type="caution">
    <text evidence="8">The sequence shown here is derived from an EMBL/GenBank/DDBJ whole genome shotgun (WGS) entry which is preliminary data.</text>
</comment>
<feature type="transmembrane region" description="Helical" evidence="6">
    <location>
        <begin position="99"/>
        <end position="117"/>
    </location>
</feature>
<keyword evidence="3 6" id="KW-0812">Transmembrane</keyword>
<protein>
    <recommendedName>
        <fullName evidence="7">Major facilitator superfamily (MFS) profile domain-containing protein</fullName>
    </recommendedName>
</protein>
<evidence type="ECO:0000313" key="8">
    <source>
        <dbReference type="EMBL" id="KAK8018894.1"/>
    </source>
</evidence>
<sequence>MGFDGLSEAEVSARVAAGGTGGALAAAPLSDFLGRKRSVTLAAGLFLVGCAMQEVPNLGVFYAGRFLGGLAIGATSILAPQYLAENSPKSVRGSLTTSYNLMIVVALALAFWTNYGIDI</sequence>
<dbReference type="InterPro" id="IPR005829">
    <property type="entry name" value="Sugar_transporter_CS"/>
</dbReference>
<dbReference type="InterPro" id="IPR050360">
    <property type="entry name" value="MFS_Sugar_Transporters"/>
</dbReference>
<reference evidence="8 9" key="1">
    <citation type="submission" date="2023-01" db="EMBL/GenBank/DDBJ databases">
        <title>Analysis of 21 Apiospora genomes using comparative genomics revels a genus with tremendous synthesis potential of carbohydrate active enzymes and secondary metabolites.</title>
        <authorList>
            <person name="Sorensen T."/>
        </authorList>
    </citation>
    <scope>NUCLEOTIDE SEQUENCE [LARGE SCALE GENOMIC DNA]</scope>
    <source>
        <strain evidence="8 9">CBS 20057</strain>
    </source>
</reference>
<dbReference type="PROSITE" id="PS50850">
    <property type="entry name" value="MFS"/>
    <property type="match status" value="1"/>
</dbReference>
<proteinExistence type="inferred from homology"/>
<evidence type="ECO:0000313" key="9">
    <source>
        <dbReference type="Proteomes" id="UP001396898"/>
    </source>
</evidence>
<comment type="similarity">
    <text evidence="2">Belongs to the major facilitator superfamily. Sugar transporter (TC 2.A.1.1) family.</text>
</comment>
<dbReference type="InterPro" id="IPR005828">
    <property type="entry name" value="MFS_sugar_transport-like"/>
</dbReference>
<evidence type="ECO:0000256" key="1">
    <source>
        <dbReference type="ARBA" id="ARBA00004141"/>
    </source>
</evidence>
<evidence type="ECO:0000259" key="7">
    <source>
        <dbReference type="PROSITE" id="PS50850"/>
    </source>
</evidence>
<keyword evidence="4 6" id="KW-1133">Transmembrane helix</keyword>
<dbReference type="PROSITE" id="PS00217">
    <property type="entry name" value="SUGAR_TRANSPORT_2"/>
    <property type="match status" value="1"/>
</dbReference>
<evidence type="ECO:0000256" key="3">
    <source>
        <dbReference type="ARBA" id="ARBA00022692"/>
    </source>
</evidence>
<gene>
    <name evidence="8" type="ORF">PG991_008084</name>
</gene>
<dbReference type="InterPro" id="IPR036259">
    <property type="entry name" value="MFS_trans_sf"/>
</dbReference>
<feature type="transmembrane region" description="Helical" evidence="6">
    <location>
        <begin position="61"/>
        <end position="79"/>
    </location>
</feature>
<name>A0ABR1RVA5_9PEZI</name>
<dbReference type="Gene3D" id="1.20.1250.20">
    <property type="entry name" value="MFS general substrate transporter like domains"/>
    <property type="match status" value="1"/>
</dbReference>
<organism evidence="8 9">
    <name type="scientific">Apiospora marii</name>
    <dbReference type="NCBI Taxonomy" id="335849"/>
    <lineage>
        <taxon>Eukaryota</taxon>
        <taxon>Fungi</taxon>
        <taxon>Dikarya</taxon>
        <taxon>Ascomycota</taxon>
        <taxon>Pezizomycotina</taxon>
        <taxon>Sordariomycetes</taxon>
        <taxon>Xylariomycetidae</taxon>
        <taxon>Amphisphaeriales</taxon>
        <taxon>Apiosporaceae</taxon>
        <taxon>Apiospora</taxon>
    </lineage>
</organism>